<dbReference type="GO" id="GO:0032267">
    <property type="term" value="F:tRNA(Ile)-lysidine synthase activity"/>
    <property type="evidence" value="ECO:0007669"/>
    <property type="project" value="UniProtKB-EC"/>
</dbReference>
<keyword evidence="3 6" id="KW-0547">Nucleotide-binding</keyword>
<evidence type="ECO:0000256" key="4">
    <source>
        <dbReference type="ARBA" id="ARBA00022840"/>
    </source>
</evidence>
<dbReference type="InterPro" id="IPR012094">
    <property type="entry name" value="tRNA_Ile_lys_synt"/>
</dbReference>
<dbReference type="Proteomes" id="UP000664399">
    <property type="component" value="Unassembled WGS sequence"/>
</dbReference>
<evidence type="ECO:0000256" key="6">
    <source>
        <dbReference type="HAMAP-Rule" id="MF_01161"/>
    </source>
</evidence>
<dbReference type="PANTHER" id="PTHR43033:SF5">
    <property type="entry name" value="TRNA(ILE)-LYSIDINE SYNTHETASE"/>
    <property type="match status" value="1"/>
</dbReference>
<comment type="function">
    <text evidence="6">Ligates lysine onto the cytidine present at position 34 of the AUA codon-specific tRNA(Ile) that contains the anticodon CAU, in an ATP-dependent manner. Cytidine is converted to lysidine, thus changing the amino acid specificity of the tRNA from methionine to isoleucine.</text>
</comment>
<dbReference type="CDD" id="cd01992">
    <property type="entry name" value="TilS_N"/>
    <property type="match status" value="1"/>
</dbReference>
<comment type="catalytic activity">
    <reaction evidence="5 6">
        <text>cytidine(34) in tRNA(Ile2) + L-lysine + ATP = lysidine(34) in tRNA(Ile2) + AMP + diphosphate + H(+)</text>
        <dbReference type="Rhea" id="RHEA:43744"/>
        <dbReference type="Rhea" id="RHEA-COMP:10625"/>
        <dbReference type="Rhea" id="RHEA-COMP:10670"/>
        <dbReference type="ChEBI" id="CHEBI:15378"/>
        <dbReference type="ChEBI" id="CHEBI:30616"/>
        <dbReference type="ChEBI" id="CHEBI:32551"/>
        <dbReference type="ChEBI" id="CHEBI:33019"/>
        <dbReference type="ChEBI" id="CHEBI:82748"/>
        <dbReference type="ChEBI" id="CHEBI:83665"/>
        <dbReference type="ChEBI" id="CHEBI:456215"/>
        <dbReference type="EC" id="6.3.4.19"/>
    </reaction>
</comment>
<dbReference type="NCBIfam" id="TIGR02432">
    <property type="entry name" value="lysidine_TilS_N"/>
    <property type="match status" value="1"/>
</dbReference>
<evidence type="ECO:0000256" key="2">
    <source>
        <dbReference type="ARBA" id="ARBA00022694"/>
    </source>
</evidence>
<organism evidence="8 9">
    <name type="scientific">Acetobacter suratthaniensis</name>
    <dbReference type="NCBI Taxonomy" id="1502841"/>
    <lineage>
        <taxon>Bacteria</taxon>
        <taxon>Pseudomonadati</taxon>
        <taxon>Pseudomonadota</taxon>
        <taxon>Alphaproteobacteria</taxon>
        <taxon>Acetobacterales</taxon>
        <taxon>Acetobacteraceae</taxon>
        <taxon>Acetobacter</taxon>
    </lineage>
</organism>
<name>A0ABS3LNC0_9PROT</name>
<protein>
    <recommendedName>
        <fullName evidence="6">tRNA(Ile)-lysidine synthase</fullName>
        <ecNumber evidence="6">6.3.4.19</ecNumber>
    </recommendedName>
    <alternativeName>
        <fullName evidence="6">tRNA(Ile)-2-lysyl-cytidine synthase</fullName>
    </alternativeName>
    <alternativeName>
        <fullName evidence="6">tRNA(Ile)-lysidine synthetase</fullName>
    </alternativeName>
</protein>
<dbReference type="Pfam" id="PF01171">
    <property type="entry name" value="ATP_bind_3"/>
    <property type="match status" value="1"/>
</dbReference>
<feature type="domain" description="tRNA(Ile)-lysidine/2-thiocytidine synthase N-terminal" evidence="7">
    <location>
        <begin position="17"/>
        <end position="191"/>
    </location>
</feature>
<feature type="binding site" evidence="6">
    <location>
        <begin position="22"/>
        <end position="27"/>
    </location>
    <ligand>
        <name>ATP</name>
        <dbReference type="ChEBI" id="CHEBI:30616"/>
    </ligand>
</feature>
<gene>
    <name evidence="6 8" type="primary">tilS</name>
    <name evidence="8" type="ORF">J2D75_10320</name>
</gene>
<evidence type="ECO:0000313" key="9">
    <source>
        <dbReference type="Proteomes" id="UP000664399"/>
    </source>
</evidence>
<dbReference type="Gene3D" id="3.40.50.620">
    <property type="entry name" value="HUPs"/>
    <property type="match status" value="1"/>
</dbReference>
<dbReference type="InterPro" id="IPR011063">
    <property type="entry name" value="TilS/TtcA_N"/>
</dbReference>
<dbReference type="SUPFAM" id="SSF52402">
    <property type="entry name" value="Adenine nucleotide alpha hydrolases-like"/>
    <property type="match status" value="1"/>
</dbReference>
<evidence type="ECO:0000256" key="3">
    <source>
        <dbReference type="ARBA" id="ARBA00022741"/>
    </source>
</evidence>
<keyword evidence="2 6" id="KW-0819">tRNA processing</keyword>
<keyword evidence="6" id="KW-0963">Cytoplasm</keyword>
<evidence type="ECO:0000256" key="1">
    <source>
        <dbReference type="ARBA" id="ARBA00022598"/>
    </source>
</evidence>
<dbReference type="InterPro" id="IPR012795">
    <property type="entry name" value="tRNA_Ile_lys_synt_N"/>
</dbReference>
<comment type="domain">
    <text evidence="6">The N-terminal region contains the highly conserved SGGXDS motif, predicted to be a P-loop motif involved in ATP binding.</text>
</comment>
<comment type="subcellular location">
    <subcellularLocation>
        <location evidence="6">Cytoplasm</location>
    </subcellularLocation>
</comment>
<dbReference type="InterPro" id="IPR014729">
    <property type="entry name" value="Rossmann-like_a/b/a_fold"/>
</dbReference>
<accession>A0ABS3LNC0</accession>
<dbReference type="PANTHER" id="PTHR43033">
    <property type="entry name" value="TRNA(ILE)-LYSIDINE SYNTHASE-RELATED"/>
    <property type="match status" value="1"/>
</dbReference>
<dbReference type="EMBL" id="JAFVMG010000011">
    <property type="protein sequence ID" value="MBO1328866.1"/>
    <property type="molecule type" value="Genomic_DNA"/>
</dbReference>
<dbReference type="RefSeq" id="WP_207854747.1">
    <property type="nucleotide sequence ID" value="NZ_JAPIUY010000010.1"/>
</dbReference>
<proteinExistence type="inferred from homology"/>
<keyword evidence="9" id="KW-1185">Reference proteome</keyword>
<evidence type="ECO:0000256" key="5">
    <source>
        <dbReference type="ARBA" id="ARBA00048539"/>
    </source>
</evidence>
<dbReference type="HAMAP" id="MF_01161">
    <property type="entry name" value="tRNA_Ile_lys_synt"/>
    <property type="match status" value="1"/>
</dbReference>
<dbReference type="EC" id="6.3.4.19" evidence="6"/>
<sequence>MAGLGPFVADAPGQPPVALAVSGGGDSLCLAWLARQWRHSLLAFVVDHGLRAESAAEAALTIERLRVMGVPARLLTLTDLPYGPGIAHRARNARYAALRAACRAEGCLDLLLGHQADDQAETACMRQAAGSGPDGLAGMGWISLLPDLRLVRPLLGVSRLALRNTLRAAGLAWVDDPSNEDRRAERVRIRHALGDESLREKFWCLAMEAGEGRMAREAERAAVLARTVAVLPQGWARLGPHLPEPALLAMLIRCISGRVYPPAPDAVERLCAAVQAGGPAQGGATLAGARLVRWRDIWWLLREAAAMAPAMPARAGAVWDGRFTLSVPADSCRAAAEGADNTADSAGLYVAAAGAGLPRAARQGWPAAFCATLPALWWRGVRVAVPALDWVAPEGLMPADASGYKAASFFFTPPAPLSGGGVYGPLSGAGPDNICFQP</sequence>
<keyword evidence="1 6" id="KW-0436">Ligase</keyword>
<reference evidence="8 9" key="1">
    <citation type="submission" date="2021-03" db="EMBL/GenBank/DDBJ databases">
        <title>The complete genome sequence of Acetobacter suratthaniensis TBRC 1719.</title>
        <authorList>
            <person name="Charoenyingcharoen P."/>
            <person name="Yukphan P."/>
        </authorList>
    </citation>
    <scope>NUCLEOTIDE SEQUENCE [LARGE SCALE GENOMIC DNA]</scope>
    <source>
        <strain evidence="8 9">TBRC 1719</strain>
    </source>
</reference>
<comment type="caution">
    <text evidence="8">The sequence shown here is derived from an EMBL/GenBank/DDBJ whole genome shotgun (WGS) entry which is preliminary data.</text>
</comment>
<keyword evidence="4 6" id="KW-0067">ATP-binding</keyword>
<evidence type="ECO:0000259" key="7">
    <source>
        <dbReference type="Pfam" id="PF01171"/>
    </source>
</evidence>
<comment type="similarity">
    <text evidence="6">Belongs to the tRNA(Ile)-lysidine synthase family.</text>
</comment>
<evidence type="ECO:0000313" key="8">
    <source>
        <dbReference type="EMBL" id="MBO1328866.1"/>
    </source>
</evidence>